<feature type="binding site" evidence="6">
    <location>
        <position position="113"/>
    </location>
    <ligand>
        <name>ATP</name>
        <dbReference type="ChEBI" id="CHEBI:30616"/>
    </ligand>
</feature>
<accession>A0A413T3D6</accession>
<feature type="coiled-coil region" evidence="8">
    <location>
        <begin position="41"/>
        <end position="68"/>
    </location>
</feature>
<feature type="domain" description="Polyphosphate kinase middle" evidence="9">
    <location>
        <begin position="190"/>
        <end position="368"/>
    </location>
</feature>
<dbReference type="PANTHER" id="PTHR30218:SF0">
    <property type="entry name" value="POLYPHOSPHATE KINASE"/>
    <property type="match status" value="1"/>
</dbReference>
<reference evidence="13 14" key="1">
    <citation type="submission" date="2018-08" db="EMBL/GenBank/DDBJ databases">
        <title>A genome reference for cultivated species of the human gut microbiota.</title>
        <authorList>
            <person name="Zou Y."/>
            <person name="Xue W."/>
            <person name="Luo G."/>
        </authorList>
    </citation>
    <scope>NUCLEOTIDE SEQUENCE [LARGE SCALE GENOMIC DNA]</scope>
    <source>
        <strain evidence="13 14">AM42-30</strain>
    </source>
</reference>
<comment type="catalytic activity">
    <reaction evidence="6 7">
        <text>[phosphate](n) + ATP = [phosphate](n+1) + ADP</text>
        <dbReference type="Rhea" id="RHEA:19573"/>
        <dbReference type="Rhea" id="RHEA-COMP:9859"/>
        <dbReference type="Rhea" id="RHEA-COMP:14280"/>
        <dbReference type="ChEBI" id="CHEBI:16838"/>
        <dbReference type="ChEBI" id="CHEBI:30616"/>
        <dbReference type="ChEBI" id="CHEBI:456216"/>
        <dbReference type="EC" id="2.7.4.1"/>
    </reaction>
</comment>
<dbReference type="Pfam" id="PF13089">
    <property type="entry name" value="PP_kinase_N"/>
    <property type="match status" value="1"/>
</dbReference>
<dbReference type="GO" id="GO:0008976">
    <property type="term" value="F:polyphosphate kinase activity"/>
    <property type="evidence" value="ECO:0007669"/>
    <property type="project" value="UniProtKB-UniRule"/>
</dbReference>
<dbReference type="NCBIfam" id="TIGR03705">
    <property type="entry name" value="poly_P_kin"/>
    <property type="match status" value="1"/>
</dbReference>
<dbReference type="EC" id="2.7.4.1" evidence="6 7"/>
<dbReference type="NCBIfam" id="NF003917">
    <property type="entry name" value="PRK05443.1-1"/>
    <property type="match status" value="1"/>
</dbReference>
<keyword evidence="1 6" id="KW-0597">Phosphoprotein</keyword>
<dbReference type="Gene3D" id="3.30.870.10">
    <property type="entry name" value="Endonuclease Chain A"/>
    <property type="match status" value="2"/>
</dbReference>
<sequence length="754" mass="87773">MLRRLISKLGWFKMEINKKNEIDVTENNPIIEKNKVPQPEMKSGLQEKKKLKAERTKAENVKEVVRGKHKVLPCYDNRELSWLKFNERVLDEASDEDVPLCERLTFVSIFSTNLDEFYRVRVGSIYDQMIISDKKRENKTYMTSSEQLECIFKRTKELLKKKEHIYNDLMKKVKNYGVQIVNFDKLSKEEKDGMENYFKNNVMPLLSPQVIGKKHPFPFLNNQEIYAVALLESKNNDKICIVPCRSSVFNRLVQIVPGSGRYMLIEELILHYMPMIFENYTVKSKSLIRITRNADIDIDEIFADEDISYRESMEEMIRMRTKLCPIRMEYSRVLDEKVIRSLCKELNLKKEQTFHQETPLDFDFVFKIQDMLRNRKELFFKRRIPQVSAAIDKTQPMIDQIEKKDILLSYPFESMTSFINLLKEAAADPNVASIKMTLYRVAKNSQVVEALIDAAENGKEVVVMVELRARFDEQNNIEWSRRMEDAGCRIIYGIDHTKVHSKICLISYKKDNQVKHITQVGTGNYNEKTSKLYTDLSLMTANEDIAKEVAEVFNKICLEQVVEETEHLLVSPKCMQSKIVELIDNEIEKIAEGKEGYIGFKCNSLTDKVIIKKLIEASNKGVKVDMVIRGISCLIAGVPGYTENITIKSIVGRYLEHSRIYIFGKEPLDKIYISSADLMTRNTVRRVEVAAPIYDEAIKKRIRGMFNIMLSDNVKGRRMKPNGKYCKDEITGEAINSQEYFFEEAYGEHKVEKY</sequence>
<dbReference type="AlphaFoldDB" id="A0A413T3D6"/>
<evidence type="ECO:0000259" key="11">
    <source>
        <dbReference type="Pfam" id="PF13090"/>
    </source>
</evidence>
<dbReference type="Proteomes" id="UP000285740">
    <property type="component" value="Unassembled WGS sequence"/>
</dbReference>
<evidence type="ECO:0000259" key="9">
    <source>
        <dbReference type="Pfam" id="PF02503"/>
    </source>
</evidence>
<comment type="function">
    <text evidence="6 7">Catalyzes the reversible transfer of the terminal phosphate of ATP to form a long-chain polyphosphate (polyP).</text>
</comment>
<evidence type="ECO:0000256" key="6">
    <source>
        <dbReference type="HAMAP-Rule" id="MF_00347"/>
    </source>
</evidence>
<dbReference type="InterPro" id="IPR025198">
    <property type="entry name" value="PPK_N_dom"/>
</dbReference>
<evidence type="ECO:0000256" key="7">
    <source>
        <dbReference type="RuleBase" id="RU003800"/>
    </source>
</evidence>
<keyword evidence="8" id="KW-0175">Coiled coil</keyword>
<evidence type="ECO:0000256" key="2">
    <source>
        <dbReference type="ARBA" id="ARBA00022679"/>
    </source>
</evidence>
<dbReference type="PIRSF" id="PIRSF015589">
    <property type="entry name" value="PP_kinase"/>
    <property type="match status" value="1"/>
</dbReference>
<keyword evidence="6" id="KW-0479">Metal-binding</keyword>
<protein>
    <recommendedName>
        <fullName evidence="6 7">Polyphosphate kinase</fullName>
        <ecNumber evidence="6 7">2.7.4.1</ecNumber>
    </recommendedName>
    <alternativeName>
        <fullName evidence="6">ATP-polyphosphate phosphotransferase</fullName>
    </alternativeName>
    <alternativeName>
        <fullName evidence="6">Polyphosphoric acid kinase</fullName>
    </alternativeName>
</protein>
<dbReference type="GO" id="GO:0005524">
    <property type="term" value="F:ATP binding"/>
    <property type="evidence" value="ECO:0007669"/>
    <property type="project" value="UniProtKB-KW"/>
</dbReference>
<evidence type="ECO:0000259" key="10">
    <source>
        <dbReference type="Pfam" id="PF13089"/>
    </source>
</evidence>
<evidence type="ECO:0000256" key="5">
    <source>
        <dbReference type="ARBA" id="ARBA00022840"/>
    </source>
</evidence>
<dbReference type="Pfam" id="PF02503">
    <property type="entry name" value="PP_kinase"/>
    <property type="match status" value="1"/>
</dbReference>
<feature type="domain" description="Polyphosphate kinase N-terminal" evidence="10">
    <location>
        <begin position="75"/>
        <end position="181"/>
    </location>
</feature>
<keyword evidence="5 6" id="KW-0067">ATP-binding</keyword>
<dbReference type="CDD" id="cd09169">
    <property type="entry name" value="PLDc_PPK1_C2_unchar"/>
    <property type="match status" value="1"/>
</dbReference>
<dbReference type="PANTHER" id="PTHR30218">
    <property type="entry name" value="POLYPHOSPHATE KINASE"/>
    <property type="match status" value="1"/>
</dbReference>
<comment type="PTM">
    <text evidence="6 7">An intermediate of this reaction is the autophosphorylated ppk in which a phosphate is covalently linked to a histidine residue through a N-P bond.</text>
</comment>
<keyword evidence="2 6" id="KW-0808">Transferase</keyword>
<evidence type="ECO:0000256" key="1">
    <source>
        <dbReference type="ARBA" id="ARBA00022553"/>
    </source>
</evidence>
<feature type="active site" description="Phosphohistidine intermediate" evidence="6">
    <location>
        <position position="500"/>
    </location>
</feature>
<keyword evidence="3 6" id="KW-0547">Nucleotide-binding</keyword>
<dbReference type="GO" id="GO:0046872">
    <property type="term" value="F:metal ion binding"/>
    <property type="evidence" value="ECO:0007669"/>
    <property type="project" value="UniProtKB-KW"/>
</dbReference>
<feature type="binding site" evidence="6">
    <location>
        <position position="440"/>
    </location>
    <ligand>
        <name>Mg(2+)</name>
        <dbReference type="ChEBI" id="CHEBI:18420"/>
    </ligand>
</feature>
<dbReference type="SUPFAM" id="SSF56024">
    <property type="entry name" value="Phospholipase D/nuclease"/>
    <property type="match status" value="2"/>
</dbReference>
<evidence type="ECO:0000256" key="8">
    <source>
        <dbReference type="SAM" id="Coils"/>
    </source>
</evidence>
<dbReference type="EMBL" id="QSFV01000038">
    <property type="protein sequence ID" value="RHA77923.1"/>
    <property type="molecule type" value="Genomic_DNA"/>
</dbReference>
<dbReference type="InterPro" id="IPR003414">
    <property type="entry name" value="PP_kinase"/>
</dbReference>
<keyword evidence="6" id="KW-0460">Magnesium</keyword>
<evidence type="ECO:0000259" key="12">
    <source>
        <dbReference type="Pfam" id="PF17941"/>
    </source>
</evidence>
<keyword evidence="4 6" id="KW-0418">Kinase</keyword>
<name>A0A413T3D6_9FIRM</name>
<comment type="cofactor">
    <cofactor evidence="6">
        <name>Mg(2+)</name>
        <dbReference type="ChEBI" id="CHEBI:18420"/>
    </cofactor>
</comment>
<dbReference type="SUPFAM" id="SSF140356">
    <property type="entry name" value="PPK N-terminal domain-like"/>
    <property type="match status" value="1"/>
</dbReference>
<dbReference type="GO" id="GO:0006799">
    <property type="term" value="P:polyphosphate biosynthetic process"/>
    <property type="evidence" value="ECO:0007669"/>
    <property type="project" value="UniProtKB-UniRule"/>
</dbReference>
<evidence type="ECO:0000313" key="13">
    <source>
        <dbReference type="EMBL" id="RHA77923.1"/>
    </source>
</evidence>
<dbReference type="Pfam" id="PF17941">
    <property type="entry name" value="PP_kinase_C_1"/>
    <property type="match status" value="1"/>
</dbReference>
<comment type="similarity">
    <text evidence="6 7">Belongs to the polyphosphate kinase 1 (PPK1) family.</text>
</comment>
<evidence type="ECO:0000256" key="4">
    <source>
        <dbReference type="ARBA" id="ARBA00022777"/>
    </source>
</evidence>
<feature type="binding site" evidence="6">
    <location>
        <position position="629"/>
    </location>
    <ligand>
        <name>ATP</name>
        <dbReference type="ChEBI" id="CHEBI:30616"/>
    </ligand>
</feature>
<feature type="domain" description="Polyphosphate kinase C-terminal" evidence="11">
    <location>
        <begin position="568"/>
        <end position="731"/>
    </location>
</feature>
<feature type="domain" description="Polyphosphate kinase C-terminal" evidence="12">
    <location>
        <begin position="397"/>
        <end position="556"/>
    </location>
</feature>
<dbReference type="HAMAP" id="MF_00347">
    <property type="entry name" value="Polyphosphate_kinase"/>
    <property type="match status" value="1"/>
</dbReference>
<dbReference type="InterPro" id="IPR036832">
    <property type="entry name" value="PPK_N_dom_sf"/>
</dbReference>
<dbReference type="SUPFAM" id="SSF143724">
    <property type="entry name" value="PHP14-like"/>
    <property type="match status" value="1"/>
</dbReference>
<gene>
    <name evidence="13" type="primary">ppk1</name>
    <name evidence="6" type="synonym">ppk</name>
    <name evidence="13" type="ORF">DW918_09485</name>
</gene>
<organism evidence="13 14">
    <name type="scientific">Eubacterium ventriosum</name>
    <dbReference type="NCBI Taxonomy" id="39496"/>
    <lineage>
        <taxon>Bacteria</taxon>
        <taxon>Bacillati</taxon>
        <taxon>Bacillota</taxon>
        <taxon>Clostridia</taxon>
        <taxon>Eubacteriales</taxon>
        <taxon>Eubacteriaceae</taxon>
        <taxon>Eubacterium</taxon>
    </lineage>
</organism>
<dbReference type="NCBIfam" id="NF003921">
    <property type="entry name" value="PRK05443.2-2"/>
    <property type="match status" value="1"/>
</dbReference>
<dbReference type="InterPro" id="IPR025200">
    <property type="entry name" value="PPK_C_dom2"/>
</dbReference>
<dbReference type="Gene3D" id="1.20.58.310">
    <property type="entry name" value="Polyphosphate kinase N-terminal domain"/>
    <property type="match status" value="1"/>
</dbReference>
<dbReference type="GO" id="GO:0009358">
    <property type="term" value="C:polyphosphate kinase complex"/>
    <property type="evidence" value="ECO:0007669"/>
    <property type="project" value="InterPro"/>
</dbReference>
<evidence type="ECO:0000313" key="14">
    <source>
        <dbReference type="Proteomes" id="UP000285740"/>
    </source>
</evidence>
<comment type="caution">
    <text evidence="13">The sequence shown here is derived from an EMBL/GenBank/DDBJ whole genome shotgun (WGS) entry which is preliminary data.</text>
</comment>
<feature type="binding site" evidence="6">
    <location>
        <position position="470"/>
    </location>
    <ligand>
        <name>Mg(2+)</name>
        <dbReference type="ChEBI" id="CHEBI:18420"/>
    </ligand>
</feature>
<feature type="binding site" evidence="6">
    <location>
        <position position="657"/>
    </location>
    <ligand>
        <name>ATP</name>
        <dbReference type="ChEBI" id="CHEBI:30616"/>
    </ligand>
</feature>
<dbReference type="InterPro" id="IPR041108">
    <property type="entry name" value="PP_kinase_C_1"/>
</dbReference>
<dbReference type="InterPro" id="IPR036830">
    <property type="entry name" value="PP_kinase_middle_dom_sf"/>
</dbReference>
<dbReference type="Gene3D" id="3.30.1840.10">
    <property type="entry name" value="Polyphosphate kinase middle domain"/>
    <property type="match status" value="1"/>
</dbReference>
<proteinExistence type="inferred from homology"/>
<dbReference type="InterPro" id="IPR024953">
    <property type="entry name" value="PP_kinase_middle"/>
</dbReference>
<dbReference type="Pfam" id="PF13090">
    <property type="entry name" value="PP_kinase_C"/>
    <property type="match status" value="1"/>
</dbReference>
<feature type="binding site" evidence="6">
    <location>
        <position position="533"/>
    </location>
    <ligand>
        <name>ATP</name>
        <dbReference type="ChEBI" id="CHEBI:30616"/>
    </ligand>
</feature>
<evidence type="ECO:0000256" key="3">
    <source>
        <dbReference type="ARBA" id="ARBA00022741"/>
    </source>
</evidence>